<accession>A0ABM8MAJ8</accession>
<sequence>MDGWKNGGFWFVWGGFLRGDYLAGKYGIFVRRSIVYIFACFTPFSCRIKE</sequence>
<keyword evidence="2" id="KW-1185">Reference proteome</keyword>
<evidence type="ECO:0000313" key="1">
    <source>
        <dbReference type="EMBL" id="CAB5504401.1"/>
    </source>
</evidence>
<proteinExistence type="predicted"/>
<gene>
    <name evidence="1" type="ORF">AZO1586I_1279</name>
</gene>
<name>A0ABM8MAJ8_9GAMM</name>
<comment type="caution">
    <text evidence="1">The sequence shown here is derived from an EMBL/GenBank/DDBJ whole genome shotgun (WGS) entry which is preliminary data.</text>
</comment>
<organism evidence="1 2">
    <name type="scientific">Bathymodiolus thermophilus thioautotrophic gill symbiont</name>
    <dbReference type="NCBI Taxonomy" id="2360"/>
    <lineage>
        <taxon>Bacteria</taxon>
        <taxon>Pseudomonadati</taxon>
        <taxon>Pseudomonadota</taxon>
        <taxon>Gammaproteobacteria</taxon>
        <taxon>sulfur-oxidizing symbionts</taxon>
    </lineage>
</organism>
<dbReference type="EMBL" id="CAHJWF010000271">
    <property type="protein sequence ID" value="CAB5504401.1"/>
    <property type="molecule type" value="Genomic_DNA"/>
</dbReference>
<evidence type="ECO:0000313" key="2">
    <source>
        <dbReference type="Proteomes" id="UP000626656"/>
    </source>
</evidence>
<protein>
    <submittedName>
        <fullName evidence="1">Uncharacterized protein</fullName>
    </submittedName>
</protein>
<dbReference type="Proteomes" id="UP000626656">
    <property type="component" value="Unassembled WGS sequence"/>
</dbReference>
<reference evidence="1 2" key="1">
    <citation type="submission" date="2020-05" db="EMBL/GenBank/DDBJ databases">
        <authorList>
            <person name="Petersen J."/>
            <person name="Sayavedra L."/>
        </authorList>
    </citation>
    <scope>NUCLEOTIDE SEQUENCE [LARGE SCALE GENOMIC DNA]</scope>
    <source>
        <strain evidence="1">B azoricus SOX ET2 1586I</strain>
    </source>
</reference>